<name>A0A7W3RDK3_PRIAR</name>
<dbReference type="Proteomes" id="UP000543174">
    <property type="component" value="Unassembled WGS sequence"/>
</dbReference>
<dbReference type="AlphaFoldDB" id="A0A7W3RDK3"/>
<evidence type="ECO:0000313" key="3">
    <source>
        <dbReference type="Proteomes" id="UP000543174"/>
    </source>
</evidence>
<keyword evidence="3" id="KW-1185">Reference proteome</keyword>
<evidence type="ECO:0000313" key="2">
    <source>
        <dbReference type="EMBL" id="MBA9038075.1"/>
    </source>
</evidence>
<feature type="compositionally biased region" description="Acidic residues" evidence="1">
    <location>
        <begin position="290"/>
        <end position="301"/>
    </location>
</feature>
<protein>
    <submittedName>
        <fullName evidence="2">Uncharacterized protein</fullName>
    </submittedName>
</protein>
<sequence>MSMKGFFNPKQTNQQLHTELEDFKHQIKRINTLEVHMNRFLKLEPQIGSLIMLKKKLEAQPSHSNDSSPSQRSTHKNAEQAYAKDKKEIANQLQFLKEKVAQLEQVISTQPPRDKKIETVPYPDLTSLIEQSVEKKMAPYLERMTELDERVSALERSMSLLTEVQVDMLKRTSALQEEVKAIHQRAALLENAPPPIHIDKFFLDKYEQNNNIGQVGIKELGGTLNIGATYGSGAIPKDFTDQIQKDMEELKNAKSDISSGKTKPAQPAQEEKENSSSAFEKEETYTEVPIFDEDDPKEESI</sequence>
<dbReference type="RefSeq" id="WP_013057273.1">
    <property type="nucleotide sequence ID" value="NZ_CP129007.1"/>
</dbReference>
<gene>
    <name evidence="2" type="ORF">HNP21_001164</name>
</gene>
<evidence type="ECO:0000256" key="1">
    <source>
        <dbReference type="SAM" id="MobiDB-lite"/>
    </source>
</evidence>
<reference evidence="2" key="1">
    <citation type="submission" date="2020-08" db="EMBL/GenBank/DDBJ databases">
        <title>Functional genomics of gut bacteria from endangered species of beetles.</title>
        <authorList>
            <person name="Carlos-Shanley C."/>
        </authorList>
    </citation>
    <scope>NUCLEOTIDE SEQUENCE [LARGE SCALE GENOMIC DNA]</scope>
    <source>
        <strain evidence="2">S00060</strain>
    </source>
</reference>
<proteinExistence type="predicted"/>
<feature type="region of interest" description="Disordered" evidence="1">
    <location>
        <begin position="248"/>
        <end position="301"/>
    </location>
</feature>
<comment type="caution">
    <text evidence="2">The sequence shown here is derived from an EMBL/GenBank/DDBJ whole genome shotgun (WGS) entry which is preliminary data.</text>
</comment>
<dbReference type="EMBL" id="JACJHT010000001">
    <property type="protein sequence ID" value="MBA9038075.1"/>
    <property type="molecule type" value="Genomic_DNA"/>
</dbReference>
<feature type="compositionally biased region" description="Polar residues" evidence="1">
    <location>
        <begin position="61"/>
        <end position="72"/>
    </location>
</feature>
<organism evidence="2 3">
    <name type="scientific">Priestia aryabhattai</name>
    <name type="common">Bacillus aryabhattai</name>
    <dbReference type="NCBI Taxonomy" id="412384"/>
    <lineage>
        <taxon>Bacteria</taxon>
        <taxon>Bacillati</taxon>
        <taxon>Bacillota</taxon>
        <taxon>Bacilli</taxon>
        <taxon>Bacillales</taxon>
        <taxon>Bacillaceae</taxon>
        <taxon>Priestia</taxon>
    </lineage>
</organism>
<feature type="region of interest" description="Disordered" evidence="1">
    <location>
        <begin position="58"/>
        <end position="82"/>
    </location>
</feature>
<accession>A0A7W3RDK3</accession>
<feature type="compositionally biased region" description="Basic and acidic residues" evidence="1">
    <location>
        <begin position="269"/>
        <end position="284"/>
    </location>
</feature>